<feature type="domain" description="HTH tetR-type" evidence="6">
    <location>
        <begin position="39"/>
        <end position="99"/>
    </location>
</feature>
<dbReference type="InterPro" id="IPR001647">
    <property type="entry name" value="HTH_TetR"/>
</dbReference>
<feature type="region of interest" description="Disordered" evidence="5">
    <location>
        <begin position="1"/>
        <end position="20"/>
    </location>
</feature>
<keyword evidence="1" id="KW-0805">Transcription regulation</keyword>
<dbReference type="SUPFAM" id="SSF46689">
    <property type="entry name" value="Homeodomain-like"/>
    <property type="match status" value="2"/>
</dbReference>
<dbReference type="PROSITE" id="PS01081">
    <property type="entry name" value="HTH_TETR_1"/>
    <property type="match status" value="1"/>
</dbReference>
<reference evidence="7 8" key="1">
    <citation type="submission" date="2017-12" db="EMBL/GenBank/DDBJ databases">
        <title>Sequencing the genomes of 1000 Actinobacteria strains.</title>
        <authorList>
            <person name="Klenk H.-P."/>
        </authorList>
    </citation>
    <scope>NUCLEOTIDE SEQUENCE [LARGE SCALE GENOMIC DNA]</scope>
    <source>
        <strain evidence="7 8">DSM 45165</strain>
    </source>
</reference>
<dbReference type="InterPro" id="IPR009057">
    <property type="entry name" value="Homeodomain-like_sf"/>
</dbReference>
<evidence type="ECO:0000313" key="8">
    <source>
        <dbReference type="Proteomes" id="UP000233750"/>
    </source>
</evidence>
<dbReference type="PROSITE" id="PS50977">
    <property type="entry name" value="HTH_TETR_2"/>
    <property type="match status" value="2"/>
</dbReference>
<dbReference type="GO" id="GO:0000976">
    <property type="term" value="F:transcription cis-regulatory region binding"/>
    <property type="evidence" value="ECO:0007669"/>
    <property type="project" value="TreeGrafter"/>
</dbReference>
<evidence type="ECO:0000256" key="2">
    <source>
        <dbReference type="ARBA" id="ARBA00023125"/>
    </source>
</evidence>
<dbReference type="Gene3D" id="1.10.357.10">
    <property type="entry name" value="Tetracycline Repressor, domain 2"/>
    <property type="match status" value="2"/>
</dbReference>
<evidence type="ECO:0000313" key="7">
    <source>
        <dbReference type="EMBL" id="PKV94470.1"/>
    </source>
</evidence>
<dbReference type="Proteomes" id="UP000233750">
    <property type="component" value="Unassembled WGS sequence"/>
</dbReference>
<dbReference type="FunFam" id="1.10.10.60:FF:000141">
    <property type="entry name" value="TetR family transcriptional regulator"/>
    <property type="match status" value="1"/>
</dbReference>
<keyword evidence="2 4" id="KW-0238">DNA-binding</keyword>
<evidence type="ECO:0000256" key="4">
    <source>
        <dbReference type="PROSITE-ProRule" id="PRU00335"/>
    </source>
</evidence>
<dbReference type="AlphaFoldDB" id="A0A2N3WKT1"/>
<evidence type="ECO:0000256" key="3">
    <source>
        <dbReference type="ARBA" id="ARBA00023163"/>
    </source>
</evidence>
<evidence type="ECO:0000256" key="1">
    <source>
        <dbReference type="ARBA" id="ARBA00023015"/>
    </source>
</evidence>
<keyword evidence="8" id="KW-1185">Reference proteome</keyword>
<dbReference type="Pfam" id="PF00440">
    <property type="entry name" value="TetR_N"/>
    <property type="match status" value="2"/>
</dbReference>
<feature type="DNA-binding region" description="H-T-H motif" evidence="4">
    <location>
        <begin position="262"/>
        <end position="281"/>
    </location>
</feature>
<protein>
    <submittedName>
        <fullName evidence="7">TetR family transcriptional regulator</fullName>
    </submittedName>
</protein>
<feature type="DNA-binding region" description="H-T-H motif" evidence="4">
    <location>
        <begin position="62"/>
        <end position="81"/>
    </location>
</feature>
<evidence type="ECO:0000259" key="6">
    <source>
        <dbReference type="PROSITE" id="PS50977"/>
    </source>
</evidence>
<dbReference type="PRINTS" id="PR00455">
    <property type="entry name" value="HTHTETR"/>
</dbReference>
<dbReference type="InterPro" id="IPR023772">
    <property type="entry name" value="DNA-bd_HTH_TetR-type_CS"/>
</dbReference>
<dbReference type="PANTHER" id="PTHR30055:SF234">
    <property type="entry name" value="HTH-TYPE TRANSCRIPTIONAL REGULATOR BETI"/>
    <property type="match status" value="1"/>
</dbReference>
<proteinExistence type="predicted"/>
<dbReference type="EMBL" id="PJMY01000003">
    <property type="protein sequence ID" value="PKV94470.1"/>
    <property type="molecule type" value="Genomic_DNA"/>
</dbReference>
<evidence type="ECO:0000256" key="5">
    <source>
        <dbReference type="SAM" id="MobiDB-lite"/>
    </source>
</evidence>
<dbReference type="Gene3D" id="1.10.10.60">
    <property type="entry name" value="Homeodomain-like"/>
    <property type="match status" value="2"/>
</dbReference>
<name>A0A2N3WKT1_9PSEU</name>
<dbReference type="GO" id="GO:0003700">
    <property type="term" value="F:DNA-binding transcription factor activity"/>
    <property type="evidence" value="ECO:0007669"/>
    <property type="project" value="TreeGrafter"/>
</dbReference>
<feature type="domain" description="HTH tetR-type" evidence="6">
    <location>
        <begin position="239"/>
        <end position="299"/>
    </location>
</feature>
<keyword evidence="3" id="KW-0804">Transcription</keyword>
<sequence length="420" mass="45311">MAINISPKNPMVSMGCSSSDKRYGQFTMSTSSARGSRPRDRKAQLAAVAAELFRARGFHGVGINDIAASAGVTGPALYRHFADKQAILAYVVLAGIDDMESATAAALADSAPPPEQLNALLTGLATQAVERREIAALWRWEGPHLPREQRREIRRRSGAVLDAWTKALLTLRPELSADDAELLCWAALSVFGSVAVHHTTVARKRFVPLLVELARTVLDVSLPVPEEPAPPVASSLGTPSRREQVLTAATGLFAERGFHTVSMEDIGAAAGIAGPSVYRHFPSKAALMVAIGHRAADRLALAAEQALQAPDERSALGRLAASYVHVLLRTPELLVSFTADRATMPERDKADLRRVQRDYVDQWVSLLCAVFPELPAREAKIRVHAALTIANDLSRTGRIKNRPHLQAELTTVLHAVLGLG</sequence>
<gene>
    <name evidence="7" type="ORF">ATK30_5349</name>
</gene>
<organism evidence="7 8">
    <name type="scientific">Amycolatopsis echigonensis</name>
    <dbReference type="NCBI Taxonomy" id="2576905"/>
    <lineage>
        <taxon>Bacteria</taxon>
        <taxon>Bacillati</taxon>
        <taxon>Actinomycetota</taxon>
        <taxon>Actinomycetes</taxon>
        <taxon>Pseudonocardiales</taxon>
        <taxon>Pseudonocardiaceae</taxon>
        <taxon>Amycolatopsis</taxon>
    </lineage>
</organism>
<comment type="caution">
    <text evidence="7">The sequence shown here is derived from an EMBL/GenBank/DDBJ whole genome shotgun (WGS) entry which is preliminary data.</text>
</comment>
<dbReference type="GO" id="GO:0045892">
    <property type="term" value="P:negative regulation of DNA-templated transcription"/>
    <property type="evidence" value="ECO:0007669"/>
    <property type="project" value="UniProtKB-ARBA"/>
</dbReference>
<accession>A0A2N3WKT1</accession>
<dbReference type="InterPro" id="IPR050109">
    <property type="entry name" value="HTH-type_TetR-like_transc_reg"/>
</dbReference>
<dbReference type="PANTHER" id="PTHR30055">
    <property type="entry name" value="HTH-TYPE TRANSCRIPTIONAL REGULATOR RUTR"/>
    <property type="match status" value="1"/>
</dbReference>